<sequence>MSREEDRNGNRKEIGKKIGAISGLSSGQKPEEFKSDLKRFDPYFYGGKTKKRRRRKMTKTRKITKRKRKTTKRRKSRRRV</sequence>
<feature type="region of interest" description="Disordered" evidence="1">
    <location>
        <begin position="1"/>
        <end position="80"/>
    </location>
</feature>
<reference evidence="2" key="1">
    <citation type="journal article" date="2020" name="Nature">
        <title>Giant virus diversity and host interactions through global metagenomics.</title>
        <authorList>
            <person name="Schulz F."/>
            <person name="Roux S."/>
            <person name="Paez-Espino D."/>
            <person name="Jungbluth S."/>
            <person name="Walsh D.A."/>
            <person name="Denef V.J."/>
            <person name="McMahon K.D."/>
            <person name="Konstantinidis K.T."/>
            <person name="Eloe-Fadrosh E.A."/>
            <person name="Kyrpides N.C."/>
            <person name="Woyke T."/>
        </authorList>
    </citation>
    <scope>NUCLEOTIDE SEQUENCE</scope>
    <source>
        <strain evidence="2">GVMAG-M-3300027770-73</strain>
    </source>
</reference>
<feature type="compositionally biased region" description="Basic and acidic residues" evidence="1">
    <location>
        <begin position="29"/>
        <end position="41"/>
    </location>
</feature>
<feature type="compositionally biased region" description="Basic and acidic residues" evidence="1">
    <location>
        <begin position="1"/>
        <end position="16"/>
    </location>
</feature>
<feature type="compositionally biased region" description="Basic residues" evidence="1">
    <location>
        <begin position="48"/>
        <end position="80"/>
    </location>
</feature>
<evidence type="ECO:0000256" key="1">
    <source>
        <dbReference type="SAM" id="MobiDB-lite"/>
    </source>
</evidence>
<proteinExistence type="predicted"/>
<name>A0A6C0LEY7_9ZZZZ</name>
<dbReference type="AlphaFoldDB" id="A0A6C0LEY7"/>
<organism evidence="2">
    <name type="scientific">viral metagenome</name>
    <dbReference type="NCBI Taxonomy" id="1070528"/>
    <lineage>
        <taxon>unclassified sequences</taxon>
        <taxon>metagenomes</taxon>
        <taxon>organismal metagenomes</taxon>
    </lineage>
</organism>
<dbReference type="EMBL" id="MN740471">
    <property type="protein sequence ID" value="QHU28368.1"/>
    <property type="molecule type" value="Genomic_DNA"/>
</dbReference>
<protein>
    <submittedName>
        <fullName evidence="2">Uncharacterized protein</fullName>
    </submittedName>
</protein>
<accession>A0A6C0LEY7</accession>
<evidence type="ECO:0000313" key="2">
    <source>
        <dbReference type="EMBL" id="QHU28368.1"/>
    </source>
</evidence>